<dbReference type="PANTHER" id="PTHR31845:SF33">
    <property type="entry name" value="ZN(II)2CYS6 TRANSCRIPTION FACTOR (EUROFUNG)"/>
    <property type="match status" value="1"/>
</dbReference>
<dbReference type="InterPro" id="IPR051089">
    <property type="entry name" value="prtT"/>
</dbReference>
<evidence type="ECO:0000256" key="3">
    <source>
        <dbReference type="ARBA" id="ARBA00023125"/>
    </source>
</evidence>
<dbReference type="EMBL" id="JAWDJX010000006">
    <property type="protein sequence ID" value="KAK3056443.1"/>
    <property type="molecule type" value="Genomic_DNA"/>
</dbReference>
<dbReference type="PANTHER" id="PTHR31845">
    <property type="entry name" value="FINGER DOMAIN PROTEIN, PUTATIVE-RELATED"/>
    <property type="match status" value="1"/>
</dbReference>
<organism evidence="6 7">
    <name type="scientific">Extremus antarcticus</name>
    <dbReference type="NCBI Taxonomy" id="702011"/>
    <lineage>
        <taxon>Eukaryota</taxon>
        <taxon>Fungi</taxon>
        <taxon>Dikarya</taxon>
        <taxon>Ascomycota</taxon>
        <taxon>Pezizomycotina</taxon>
        <taxon>Dothideomycetes</taxon>
        <taxon>Dothideomycetidae</taxon>
        <taxon>Mycosphaerellales</taxon>
        <taxon>Extremaceae</taxon>
        <taxon>Extremus</taxon>
    </lineage>
</organism>
<keyword evidence="2" id="KW-0805">Transcription regulation</keyword>
<evidence type="ECO:0000256" key="2">
    <source>
        <dbReference type="ARBA" id="ARBA00023015"/>
    </source>
</evidence>
<dbReference type="Proteomes" id="UP001271007">
    <property type="component" value="Unassembled WGS sequence"/>
</dbReference>
<keyword evidence="7" id="KW-1185">Reference proteome</keyword>
<dbReference type="AlphaFoldDB" id="A0AAJ0GFC0"/>
<protein>
    <recommendedName>
        <fullName evidence="8">Transcription factor domain-containing protein</fullName>
    </recommendedName>
</protein>
<keyword evidence="5" id="KW-0539">Nucleus</keyword>
<reference evidence="6" key="1">
    <citation type="submission" date="2023-04" db="EMBL/GenBank/DDBJ databases">
        <title>Black Yeasts Isolated from many extreme environments.</title>
        <authorList>
            <person name="Coleine C."/>
            <person name="Stajich J.E."/>
            <person name="Selbmann L."/>
        </authorList>
    </citation>
    <scope>NUCLEOTIDE SEQUENCE</scope>
    <source>
        <strain evidence="6">CCFEE 5312</strain>
    </source>
</reference>
<accession>A0AAJ0GFC0</accession>
<evidence type="ECO:0000256" key="4">
    <source>
        <dbReference type="ARBA" id="ARBA00023163"/>
    </source>
</evidence>
<gene>
    <name evidence="6" type="ORF">LTR09_002950</name>
</gene>
<evidence type="ECO:0000313" key="7">
    <source>
        <dbReference type="Proteomes" id="UP001271007"/>
    </source>
</evidence>
<comment type="caution">
    <text evidence="6">The sequence shown here is derived from an EMBL/GenBank/DDBJ whole genome shotgun (WGS) entry which is preliminary data.</text>
</comment>
<evidence type="ECO:0008006" key="8">
    <source>
        <dbReference type="Google" id="ProtNLM"/>
    </source>
</evidence>
<proteinExistence type="predicted"/>
<dbReference type="GO" id="GO:0005634">
    <property type="term" value="C:nucleus"/>
    <property type="evidence" value="ECO:0007669"/>
    <property type="project" value="UniProtKB-SubCell"/>
</dbReference>
<keyword evidence="4" id="KW-0804">Transcription</keyword>
<comment type="subcellular location">
    <subcellularLocation>
        <location evidence="1">Nucleus</location>
    </subcellularLocation>
</comment>
<keyword evidence="3" id="KW-0238">DNA-binding</keyword>
<name>A0AAJ0GFC0_9PEZI</name>
<evidence type="ECO:0000256" key="5">
    <source>
        <dbReference type="ARBA" id="ARBA00023242"/>
    </source>
</evidence>
<dbReference type="CDD" id="cd12148">
    <property type="entry name" value="fungal_TF_MHR"/>
    <property type="match status" value="1"/>
</dbReference>
<evidence type="ECO:0000256" key="1">
    <source>
        <dbReference type="ARBA" id="ARBA00004123"/>
    </source>
</evidence>
<sequence length="377" mass="42229">MEDIQALLVIAAYSDSGAVLCDVAVRASIRIGLDRRVEKHLMTLTSVSHYTSAQLEAERYPVRVWYYLFVLDMILSIDGGKPPSLMIQPCAARRVRVFVSSARCNAPDVRLFAQVELNAIRSAAHEAIAGPGKSYTQQEVVERTLRGAVLDLDLWLSEWQMLVASLHFSAPEQTSVLLNLRIQHAWATLVLHLRGLTAYGIENIALMTTGQRSVAAAAKTSAERHLQLVLTKTTFPAENASHIPYVASFRYAMDFVWAKNAFCVLIALRLGILLGDPVTELLSRLLEAREFLTELNRVNVGAHMSYMRILSQIVEKCERAIAASMPNENGTYIDPSENDFQSFVPKEFMFEWDFPGIHLHYISLDWQDLLFDIGTGT</sequence>
<dbReference type="GO" id="GO:0000981">
    <property type="term" value="F:DNA-binding transcription factor activity, RNA polymerase II-specific"/>
    <property type="evidence" value="ECO:0007669"/>
    <property type="project" value="TreeGrafter"/>
</dbReference>
<evidence type="ECO:0000313" key="6">
    <source>
        <dbReference type="EMBL" id="KAK3056443.1"/>
    </source>
</evidence>
<dbReference type="GO" id="GO:0000976">
    <property type="term" value="F:transcription cis-regulatory region binding"/>
    <property type="evidence" value="ECO:0007669"/>
    <property type="project" value="TreeGrafter"/>
</dbReference>